<organism evidence="2 3">
    <name type="scientific">Henosepilachna vigintioctopunctata</name>
    <dbReference type="NCBI Taxonomy" id="420089"/>
    <lineage>
        <taxon>Eukaryota</taxon>
        <taxon>Metazoa</taxon>
        <taxon>Ecdysozoa</taxon>
        <taxon>Arthropoda</taxon>
        <taxon>Hexapoda</taxon>
        <taxon>Insecta</taxon>
        <taxon>Pterygota</taxon>
        <taxon>Neoptera</taxon>
        <taxon>Endopterygota</taxon>
        <taxon>Coleoptera</taxon>
        <taxon>Polyphaga</taxon>
        <taxon>Cucujiformia</taxon>
        <taxon>Coccinelloidea</taxon>
        <taxon>Coccinellidae</taxon>
        <taxon>Epilachninae</taxon>
        <taxon>Epilachnini</taxon>
        <taxon>Henosepilachna</taxon>
    </lineage>
</organism>
<evidence type="ECO:0000256" key="1">
    <source>
        <dbReference type="SAM" id="MobiDB-lite"/>
    </source>
</evidence>
<proteinExistence type="predicted"/>
<feature type="compositionally biased region" description="Low complexity" evidence="1">
    <location>
        <begin position="318"/>
        <end position="330"/>
    </location>
</feature>
<feature type="compositionally biased region" description="Polar residues" evidence="1">
    <location>
        <begin position="301"/>
        <end position="317"/>
    </location>
</feature>
<reference evidence="2 3" key="1">
    <citation type="submission" date="2023-03" db="EMBL/GenBank/DDBJ databases">
        <title>Genome insight into feeding habits of ladybird beetles.</title>
        <authorList>
            <person name="Li H.-S."/>
            <person name="Huang Y.-H."/>
            <person name="Pang H."/>
        </authorList>
    </citation>
    <scope>NUCLEOTIDE SEQUENCE [LARGE SCALE GENOMIC DNA]</scope>
    <source>
        <strain evidence="2">SYSU_2023b</strain>
        <tissue evidence="2">Whole body</tissue>
    </source>
</reference>
<feature type="compositionally biased region" description="Polar residues" evidence="1">
    <location>
        <begin position="352"/>
        <end position="362"/>
    </location>
</feature>
<feature type="compositionally biased region" description="Polar residues" evidence="1">
    <location>
        <begin position="376"/>
        <end position="389"/>
    </location>
</feature>
<feature type="compositionally biased region" description="Polar residues" evidence="1">
    <location>
        <begin position="258"/>
        <end position="287"/>
    </location>
</feature>
<sequence>MVVGELFDSSKDSLIRLKETIKSPEIPFESSFRSISENSSSTDLVDRESSVKCPNVAEKPSTRFTVAPPILELERKTLEELLPSSYSKNEKKFECNFDALDDILDSTREEVEYSREENNIDSTLRNSNDFALPKSPVQHSCDYGTSGPIKGTKVASPILELERETLDRLRPSNYSRNDEKFECNFEILDNISYSKRKEVEYSRGEKNRGSTLRNVRYFDLPKSPVQDSCAGGTSSPTKDTKVVSPLGRGDRFPKNMSIALQNPKSLINEDSTGDQISSFRNFTSPGRNSPLVEVNDEKCGNRSTLEDSPTSRESTTHSSSPIRSPSLLDRSPSRREDYKQPSQSYRGARSPLNDSVIRNLSSPERICPSPMRSPSAGETRSYENVSPKSPNKIFNPFPVPLSSRQNKEVAVKLGLYKK</sequence>
<accession>A0AAW1VB11</accession>
<keyword evidence="3" id="KW-1185">Reference proteome</keyword>
<dbReference type="EMBL" id="JARQZJ010000126">
    <property type="protein sequence ID" value="KAK9890805.1"/>
    <property type="molecule type" value="Genomic_DNA"/>
</dbReference>
<name>A0AAW1VB11_9CUCU</name>
<comment type="caution">
    <text evidence="2">The sequence shown here is derived from an EMBL/GenBank/DDBJ whole genome shotgun (WGS) entry which is preliminary data.</text>
</comment>
<gene>
    <name evidence="2" type="ORF">WA026_012149</name>
</gene>
<dbReference type="AlphaFoldDB" id="A0AAW1VB11"/>
<feature type="region of interest" description="Disordered" evidence="1">
    <location>
        <begin position="223"/>
        <end position="401"/>
    </location>
</feature>
<evidence type="ECO:0000313" key="3">
    <source>
        <dbReference type="Proteomes" id="UP001431783"/>
    </source>
</evidence>
<protein>
    <submittedName>
        <fullName evidence="2">Uncharacterized protein</fullName>
    </submittedName>
</protein>
<evidence type="ECO:0000313" key="2">
    <source>
        <dbReference type="EMBL" id="KAK9890805.1"/>
    </source>
</evidence>
<dbReference type="Proteomes" id="UP001431783">
    <property type="component" value="Unassembled WGS sequence"/>
</dbReference>